<gene>
    <name evidence="2" type="ORF">SS37A_24290</name>
</gene>
<proteinExistence type="predicted"/>
<dbReference type="SUPFAM" id="SSF54106">
    <property type="entry name" value="LysM domain"/>
    <property type="match status" value="1"/>
</dbReference>
<evidence type="ECO:0000313" key="2">
    <source>
        <dbReference type="EMBL" id="BDV34900.1"/>
    </source>
</evidence>
<dbReference type="RefSeq" id="WP_246744919.1">
    <property type="nucleotide sequence ID" value="NZ_AP027142.1"/>
</dbReference>
<evidence type="ECO:0000259" key="1">
    <source>
        <dbReference type="PROSITE" id="PS51782"/>
    </source>
</evidence>
<dbReference type="EMBL" id="AP027142">
    <property type="protein sequence ID" value="BDV34900.1"/>
    <property type="molecule type" value="Genomic_DNA"/>
</dbReference>
<organism evidence="2 3">
    <name type="scientific">Methylocystis iwaonis</name>
    <dbReference type="NCBI Taxonomy" id="2885079"/>
    <lineage>
        <taxon>Bacteria</taxon>
        <taxon>Pseudomonadati</taxon>
        <taxon>Pseudomonadota</taxon>
        <taxon>Alphaproteobacteria</taxon>
        <taxon>Hyphomicrobiales</taxon>
        <taxon>Methylocystaceae</taxon>
        <taxon>Methylocystis</taxon>
    </lineage>
</organism>
<dbReference type="InterPro" id="IPR036779">
    <property type="entry name" value="LysM_dom_sf"/>
</dbReference>
<sequence length="66" mass="7074">MGSGEAAPSSYTVVANDTLRGVAKKLFHDAGRWRDIAQANPDIDPNRLRPGQVIALPKAPRLAGHK</sequence>
<dbReference type="Gene3D" id="3.10.350.10">
    <property type="entry name" value="LysM domain"/>
    <property type="match status" value="1"/>
</dbReference>
<keyword evidence="3" id="KW-1185">Reference proteome</keyword>
<accession>A0ABM8EAI9</accession>
<dbReference type="InterPro" id="IPR018392">
    <property type="entry name" value="LysM"/>
</dbReference>
<dbReference type="PROSITE" id="PS51782">
    <property type="entry name" value="LYSM"/>
    <property type="match status" value="1"/>
</dbReference>
<reference evidence="2 3" key="1">
    <citation type="journal article" date="2023" name="Int. J. Syst. Evol. Microbiol.">
        <title>Methylocystis iwaonis sp. nov., a type II methane-oxidizing bacterium from surface soil of a rice paddy field in Japan, and emended description of the genus Methylocystis (ex Whittenbury et al. 1970) Bowman et al. 1993.</title>
        <authorList>
            <person name="Kaise H."/>
            <person name="Sawadogo J.B."/>
            <person name="Alam M.S."/>
            <person name="Ueno C."/>
            <person name="Dianou D."/>
            <person name="Shinjo R."/>
            <person name="Asakawa S."/>
        </authorList>
    </citation>
    <scope>NUCLEOTIDE SEQUENCE [LARGE SCALE GENOMIC DNA]</scope>
    <source>
        <strain evidence="2 3">SS37A-Re</strain>
    </source>
</reference>
<dbReference type="SMART" id="SM00257">
    <property type="entry name" value="LysM"/>
    <property type="match status" value="1"/>
</dbReference>
<dbReference type="Pfam" id="PF01476">
    <property type="entry name" value="LysM"/>
    <property type="match status" value="1"/>
</dbReference>
<feature type="domain" description="LysM" evidence="1">
    <location>
        <begin position="9"/>
        <end position="56"/>
    </location>
</feature>
<dbReference type="Proteomes" id="UP001317629">
    <property type="component" value="Chromosome"/>
</dbReference>
<dbReference type="CDD" id="cd00118">
    <property type="entry name" value="LysM"/>
    <property type="match status" value="1"/>
</dbReference>
<name>A0ABM8EAI9_9HYPH</name>
<protein>
    <recommendedName>
        <fullName evidence="1">LysM domain-containing protein</fullName>
    </recommendedName>
</protein>
<evidence type="ECO:0000313" key="3">
    <source>
        <dbReference type="Proteomes" id="UP001317629"/>
    </source>
</evidence>